<feature type="domain" description="MgtC-like C-terminal" evidence="11">
    <location>
        <begin position="156"/>
        <end position="232"/>
    </location>
</feature>
<feature type="transmembrane region" description="Helical" evidence="9">
    <location>
        <begin position="42"/>
        <end position="61"/>
    </location>
</feature>
<keyword evidence="4" id="KW-1003">Cell membrane</keyword>
<sequence length="238" mass="24823">MDALLPYDFDTFLDTATSLGLALLLGAIIGAERQYRERIANLRTNVLVALGAAQFVDMGVQLGGADVAMRVVANIVTGVGFLGAGLIMKEGANIRGLNTAATVWCSAAVGACAGANLPVQAVLLTVFVLICNTALRPVVNAINRIPVRDQAIEAHYDVFVTVPATAVAAAREAILRALAEAQYPISHVDAAPQGNEAVELVAHLISTSVYAADLDAVVATLRRLPGARDAGWTRNSAH</sequence>
<dbReference type="GO" id="GO:0008168">
    <property type="term" value="F:methyltransferase activity"/>
    <property type="evidence" value="ECO:0007669"/>
    <property type="project" value="UniProtKB-KW"/>
</dbReference>
<keyword evidence="12" id="KW-0489">Methyltransferase</keyword>
<evidence type="ECO:0000256" key="4">
    <source>
        <dbReference type="ARBA" id="ARBA00022475"/>
    </source>
</evidence>
<comment type="similarity">
    <text evidence="2 9">Belongs to the MgtC/SapB family.</text>
</comment>
<organism evidence="12 13">
    <name type="scientific">Falsiroseomonas bella</name>
    <dbReference type="NCBI Taxonomy" id="2184016"/>
    <lineage>
        <taxon>Bacteria</taxon>
        <taxon>Pseudomonadati</taxon>
        <taxon>Pseudomonadota</taxon>
        <taxon>Alphaproteobacteria</taxon>
        <taxon>Acetobacterales</taxon>
        <taxon>Roseomonadaceae</taxon>
        <taxon>Falsiroseomonas</taxon>
    </lineage>
</organism>
<comment type="caution">
    <text evidence="12">The sequence shown here is derived from an EMBL/GenBank/DDBJ whole genome shotgun (WGS) entry which is preliminary data.</text>
</comment>
<dbReference type="PANTHER" id="PTHR33778:SF3">
    <property type="entry name" value="PROTEIN MGTC"/>
    <property type="match status" value="1"/>
</dbReference>
<keyword evidence="7 9" id="KW-0472">Membrane</keyword>
<evidence type="ECO:0000256" key="7">
    <source>
        <dbReference type="ARBA" id="ARBA00023136"/>
    </source>
</evidence>
<keyword evidence="6 9" id="KW-1133">Transmembrane helix</keyword>
<evidence type="ECO:0000256" key="6">
    <source>
        <dbReference type="ARBA" id="ARBA00022989"/>
    </source>
</evidence>
<feature type="transmembrane region" description="Helical" evidence="9">
    <location>
        <begin position="67"/>
        <end position="88"/>
    </location>
</feature>
<dbReference type="Pfam" id="PF02308">
    <property type="entry name" value="MgtC"/>
    <property type="match status" value="1"/>
</dbReference>
<dbReference type="InterPro" id="IPR049177">
    <property type="entry name" value="MgtC_SapB_SrpB_YhiD_N"/>
</dbReference>
<evidence type="ECO:0000256" key="8">
    <source>
        <dbReference type="ARBA" id="ARBA00025369"/>
    </source>
</evidence>
<comment type="function">
    <text evidence="8">Virulence factor required for growth in low Mg(2+) medium and for intramacrophage survival. May be involved in regulating membrane potential by activating Na(+)/K(+)-ATPase.</text>
</comment>
<dbReference type="Pfam" id="PF21770">
    <property type="entry name" value="MgtC_SapB_C"/>
    <property type="match status" value="1"/>
</dbReference>
<evidence type="ECO:0000313" key="13">
    <source>
        <dbReference type="Proteomes" id="UP000245765"/>
    </source>
</evidence>
<dbReference type="InterPro" id="IPR003416">
    <property type="entry name" value="MgtC/SapB/SrpB/YhiD_fam"/>
</dbReference>
<evidence type="ECO:0000256" key="3">
    <source>
        <dbReference type="ARBA" id="ARBA00013833"/>
    </source>
</evidence>
<feature type="domain" description="MgtC/SapB/SrpB/YhiD N-terminal" evidence="10">
    <location>
        <begin position="19"/>
        <end position="139"/>
    </location>
</feature>
<gene>
    <name evidence="12" type="ORF">DFH01_13295</name>
</gene>
<dbReference type="GO" id="GO:0032259">
    <property type="term" value="P:methylation"/>
    <property type="evidence" value="ECO:0007669"/>
    <property type="project" value="UniProtKB-KW"/>
</dbReference>
<dbReference type="Proteomes" id="UP000245765">
    <property type="component" value="Unassembled WGS sequence"/>
</dbReference>
<dbReference type="GO" id="GO:0005886">
    <property type="term" value="C:plasma membrane"/>
    <property type="evidence" value="ECO:0007669"/>
    <property type="project" value="UniProtKB-SubCell"/>
</dbReference>
<name>A0A317FCF4_9PROT</name>
<dbReference type="PANTHER" id="PTHR33778">
    <property type="entry name" value="PROTEIN MGTC"/>
    <property type="match status" value="1"/>
</dbReference>
<dbReference type="InterPro" id="IPR048640">
    <property type="entry name" value="MgtC-like_C"/>
</dbReference>
<keyword evidence="5 9" id="KW-0812">Transmembrane</keyword>
<dbReference type="EMBL" id="QGNA01000003">
    <property type="protein sequence ID" value="PWS36173.1"/>
    <property type="molecule type" value="Genomic_DNA"/>
</dbReference>
<keyword evidence="12" id="KW-0808">Transferase</keyword>
<proteinExistence type="inferred from homology"/>
<dbReference type="RefSeq" id="WP_109870967.1">
    <property type="nucleotide sequence ID" value="NZ_QGNA01000003.1"/>
</dbReference>
<dbReference type="Gene3D" id="3.30.70.260">
    <property type="match status" value="1"/>
</dbReference>
<evidence type="ECO:0000256" key="2">
    <source>
        <dbReference type="ARBA" id="ARBA00009298"/>
    </source>
</evidence>
<comment type="subcellular location">
    <subcellularLocation>
        <location evidence="9">Cell inner membrane</location>
        <topology evidence="9">Multi-pass membrane protein</topology>
    </subcellularLocation>
    <subcellularLocation>
        <location evidence="1">Cell membrane</location>
        <topology evidence="1">Multi-pass membrane protein</topology>
    </subcellularLocation>
</comment>
<keyword evidence="9" id="KW-0997">Cell inner membrane</keyword>
<evidence type="ECO:0000313" key="12">
    <source>
        <dbReference type="EMBL" id="PWS36173.1"/>
    </source>
</evidence>
<protein>
    <recommendedName>
        <fullName evidence="3 9">Protein MgtC</fullName>
    </recommendedName>
</protein>
<reference evidence="13" key="1">
    <citation type="submission" date="2018-05" db="EMBL/GenBank/DDBJ databases">
        <authorList>
            <person name="Du Z."/>
            <person name="Wang X."/>
        </authorList>
    </citation>
    <scope>NUCLEOTIDE SEQUENCE [LARGE SCALE GENOMIC DNA]</scope>
    <source>
        <strain evidence="13">CQN31</strain>
    </source>
</reference>
<evidence type="ECO:0000256" key="5">
    <source>
        <dbReference type="ARBA" id="ARBA00022692"/>
    </source>
</evidence>
<accession>A0A317FCF4</accession>
<evidence type="ECO:0000256" key="9">
    <source>
        <dbReference type="RuleBase" id="RU365041"/>
    </source>
</evidence>
<dbReference type="PRINTS" id="PR01837">
    <property type="entry name" value="MGTCSAPBPROT"/>
</dbReference>
<evidence type="ECO:0000259" key="11">
    <source>
        <dbReference type="Pfam" id="PF21770"/>
    </source>
</evidence>
<evidence type="ECO:0000256" key="1">
    <source>
        <dbReference type="ARBA" id="ARBA00004651"/>
    </source>
</evidence>
<evidence type="ECO:0000259" key="10">
    <source>
        <dbReference type="Pfam" id="PF02308"/>
    </source>
</evidence>
<feature type="transmembrane region" description="Helical" evidence="9">
    <location>
        <begin position="12"/>
        <end position="30"/>
    </location>
</feature>
<feature type="transmembrane region" description="Helical" evidence="9">
    <location>
        <begin position="100"/>
        <end position="130"/>
    </location>
</feature>
<dbReference type="OrthoDB" id="9811198at2"/>
<dbReference type="AlphaFoldDB" id="A0A317FCF4"/>
<keyword evidence="13" id="KW-1185">Reference proteome</keyword>